<dbReference type="HOGENOM" id="CLU_788699_0_0_1"/>
<dbReference type="FunFam" id="1.10.3520.10:FF:000017">
    <property type="entry name" value="Predicted protein"/>
    <property type="match status" value="1"/>
</dbReference>
<dbReference type="GeneID" id="7452390"/>
<gene>
    <name evidence="5" type="ORF">THAPSDRAFT_23649</name>
    <name evidence="4" type="ORF">THAPSDRAFT_bd1787</name>
</gene>
<accession>B8C6A3</accession>
<name>B8C6A3_THAPS</name>
<evidence type="ECO:0000313" key="4">
    <source>
        <dbReference type="EMBL" id="EED86400.1"/>
    </source>
</evidence>
<evidence type="ECO:0000313" key="6">
    <source>
        <dbReference type="Proteomes" id="UP000001449"/>
    </source>
</evidence>
<keyword evidence="6" id="KW-1185">Reference proteome</keyword>
<dbReference type="GO" id="GO:1902388">
    <property type="term" value="F:ceramide 1-phosphate transfer activity"/>
    <property type="evidence" value="ECO:0000318"/>
    <property type="project" value="GO_Central"/>
</dbReference>
<dbReference type="PANTHER" id="PTHR10219:SF43">
    <property type="entry name" value="GLYCOLIPID TRANSFER PROTEIN DOMAIN-CONTAINING PROTEIN"/>
    <property type="match status" value="1"/>
</dbReference>
<proteinExistence type="predicted"/>
<sequence>MVRRQYNMSFITALLCIGACLVEGCSSSTPSRRMSLPFFPRGGSSSAVATRSKQKQHRSSKFKPIEPTRRPLRNLHQGLIKARFKLQSDATQQWQGIASHVTSEWDKLSCRVQQIHLPKLPQLKKKLHTNSRLDEVYKSFSTVLRSNNEVDTASLLKACRSHLHLMQSAGSSLKLVAKDLESNLHKAERLFKSDPKECRHLKMLLEKERRSGIHGEGSVLKDPSAAIGLLWIRRSLEFQKDLYASLAVAPSDSTASSAEHPKDAALKAYNAHLSPYHGWALRKVFPASLSQMPDRSVFLCKFGGLKHPKELSLECEREICQKLERLVNVWEALLGVWKGDFERLGLEDTRRV</sequence>
<dbReference type="Gene3D" id="1.10.3520.10">
    <property type="entry name" value="Glycolipid transfer protein"/>
    <property type="match status" value="1"/>
</dbReference>
<organism evidence="5 6">
    <name type="scientific">Thalassiosira pseudonana</name>
    <name type="common">Marine diatom</name>
    <name type="synonym">Cyclotella nana</name>
    <dbReference type="NCBI Taxonomy" id="35128"/>
    <lineage>
        <taxon>Eukaryota</taxon>
        <taxon>Sar</taxon>
        <taxon>Stramenopiles</taxon>
        <taxon>Ochrophyta</taxon>
        <taxon>Bacillariophyta</taxon>
        <taxon>Coscinodiscophyceae</taxon>
        <taxon>Thalassiosirophycidae</taxon>
        <taxon>Thalassiosirales</taxon>
        <taxon>Thalassiosiraceae</taxon>
        <taxon>Thalassiosira</taxon>
    </lineage>
</organism>
<evidence type="ECO:0000256" key="1">
    <source>
        <dbReference type="SAM" id="MobiDB-lite"/>
    </source>
</evidence>
<dbReference type="KEGG" id="tps:THAPSDRAFT_bd1787"/>
<feature type="compositionally biased region" description="Basic residues" evidence="1">
    <location>
        <begin position="52"/>
        <end position="61"/>
    </location>
</feature>
<dbReference type="GO" id="GO:0035627">
    <property type="term" value="P:ceramide transport"/>
    <property type="evidence" value="ECO:0000318"/>
    <property type="project" value="GO_Central"/>
</dbReference>
<reference evidence="5 6" key="1">
    <citation type="journal article" date="2004" name="Science">
        <title>The genome of the diatom Thalassiosira pseudonana: ecology, evolution, and metabolism.</title>
        <authorList>
            <person name="Armbrust E.V."/>
            <person name="Berges J.A."/>
            <person name="Bowler C."/>
            <person name="Green B.R."/>
            <person name="Martinez D."/>
            <person name="Putnam N.H."/>
            <person name="Zhou S."/>
            <person name="Allen A.E."/>
            <person name="Apt K.E."/>
            <person name="Bechner M."/>
            <person name="Brzezinski M.A."/>
            <person name="Chaal B.K."/>
            <person name="Chiovitti A."/>
            <person name="Davis A.K."/>
            <person name="Demarest M.S."/>
            <person name="Detter J.C."/>
            <person name="Glavina T."/>
            <person name="Goodstein D."/>
            <person name="Hadi M.Z."/>
            <person name="Hellsten U."/>
            <person name="Hildebrand M."/>
            <person name="Jenkins B.D."/>
            <person name="Jurka J."/>
            <person name="Kapitonov V.V."/>
            <person name="Kroger N."/>
            <person name="Lau W.W."/>
            <person name="Lane T.W."/>
            <person name="Larimer F.W."/>
            <person name="Lippmeier J.C."/>
            <person name="Lucas S."/>
            <person name="Medina M."/>
            <person name="Montsant A."/>
            <person name="Obornik M."/>
            <person name="Parker M.S."/>
            <person name="Palenik B."/>
            <person name="Pazour G.J."/>
            <person name="Richardson P.M."/>
            <person name="Rynearson T.A."/>
            <person name="Saito M.A."/>
            <person name="Schwartz D.C."/>
            <person name="Thamatrakoln K."/>
            <person name="Valentin K."/>
            <person name="Vardi A."/>
            <person name="Wilkerson F.P."/>
            <person name="Rokhsar D.S."/>
        </authorList>
    </citation>
    <scope>NUCLEOTIDE SEQUENCE [LARGE SCALE GENOMIC DNA]</scope>
    <source>
        <strain evidence="5">CCMP1335</strain>
    </source>
</reference>
<dbReference type="Proteomes" id="UP000001449">
    <property type="component" value="Chromosome 8"/>
</dbReference>
<dbReference type="OMA" id="ECEREIC"/>
<feature type="domain" description="Glycolipid transfer protein" evidence="3">
    <location>
        <begin position="150"/>
        <end position="303"/>
    </location>
</feature>
<feature type="region of interest" description="Disordered" evidence="1">
    <location>
        <begin position="43"/>
        <end position="62"/>
    </location>
</feature>
<dbReference type="GO" id="GO:0005829">
    <property type="term" value="C:cytosol"/>
    <property type="evidence" value="ECO:0000318"/>
    <property type="project" value="GO_Central"/>
</dbReference>
<dbReference type="GO" id="GO:1902387">
    <property type="term" value="F:ceramide 1-phosphate binding"/>
    <property type="evidence" value="ECO:0000318"/>
    <property type="project" value="GO_Central"/>
</dbReference>
<dbReference type="KEGG" id="tps:THAPSDRAFT_23649"/>
<keyword evidence="2" id="KW-0732">Signal</keyword>
<dbReference type="PaxDb" id="35128-Thaps23649"/>
<dbReference type="SUPFAM" id="SSF110004">
    <property type="entry name" value="Glycolipid transfer protein, GLTP"/>
    <property type="match status" value="1"/>
</dbReference>
<reference evidence="5 6" key="2">
    <citation type="journal article" date="2008" name="Nature">
        <title>The Phaeodactylum genome reveals the evolutionary history of diatom genomes.</title>
        <authorList>
            <person name="Bowler C."/>
            <person name="Allen A.E."/>
            <person name="Badger J.H."/>
            <person name="Grimwood J."/>
            <person name="Jabbari K."/>
            <person name="Kuo A."/>
            <person name="Maheswari U."/>
            <person name="Martens C."/>
            <person name="Maumus F."/>
            <person name="Otillar R.P."/>
            <person name="Rayko E."/>
            <person name="Salamov A."/>
            <person name="Vandepoele K."/>
            <person name="Beszteri B."/>
            <person name="Gruber A."/>
            <person name="Heijde M."/>
            <person name="Katinka M."/>
            <person name="Mock T."/>
            <person name="Valentin K."/>
            <person name="Verret F."/>
            <person name="Berges J.A."/>
            <person name="Brownlee C."/>
            <person name="Cadoret J.P."/>
            <person name="Chiovitti A."/>
            <person name="Choi C.J."/>
            <person name="Coesel S."/>
            <person name="De Martino A."/>
            <person name="Detter J.C."/>
            <person name="Durkin C."/>
            <person name="Falciatore A."/>
            <person name="Fournet J."/>
            <person name="Haruta M."/>
            <person name="Huysman M.J."/>
            <person name="Jenkins B.D."/>
            <person name="Jiroutova K."/>
            <person name="Jorgensen R.E."/>
            <person name="Joubert Y."/>
            <person name="Kaplan A."/>
            <person name="Kroger N."/>
            <person name="Kroth P.G."/>
            <person name="La Roche J."/>
            <person name="Lindquist E."/>
            <person name="Lommer M."/>
            <person name="Martin-Jezequel V."/>
            <person name="Lopez P.J."/>
            <person name="Lucas S."/>
            <person name="Mangogna M."/>
            <person name="McGinnis K."/>
            <person name="Medlin L.K."/>
            <person name="Montsant A."/>
            <person name="Oudot-Le Secq M.P."/>
            <person name="Napoli C."/>
            <person name="Obornik M."/>
            <person name="Parker M.S."/>
            <person name="Petit J.L."/>
            <person name="Porcel B.M."/>
            <person name="Poulsen N."/>
            <person name="Robison M."/>
            <person name="Rychlewski L."/>
            <person name="Rynearson T.A."/>
            <person name="Schmutz J."/>
            <person name="Shapiro H."/>
            <person name="Siaut M."/>
            <person name="Stanley M."/>
            <person name="Sussman M.R."/>
            <person name="Taylor A.R."/>
            <person name="Vardi A."/>
            <person name="von Dassow P."/>
            <person name="Vyverman W."/>
            <person name="Willis A."/>
            <person name="Wyrwicz L.S."/>
            <person name="Rokhsar D.S."/>
            <person name="Weissenbach J."/>
            <person name="Armbrust E.V."/>
            <person name="Green B.R."/>
            <person name="Van de Peer Y."/>
            <person name="Grigoriev I.V."/>
        </authorList>
    </citation>
    <scope>NUCLEOTIDE SEQUENCE [LARGE SCALE GENOMIC DNA]</scope>
    <source>
        <strain evidence="5">CCMP1335</strain>
    </source>
</reference>
<accession>B8LE46</accession>
<dbReference type="InterPro" id="IPR014830">
    <property type="entry name" value="Glycolipid_transfer_prot_dom"/>
</dbReference>
<dbReference type="GeneID" id="7447316"/>
<dbReference type="RefSeq" id="XP_002291681.1">
    <property type="nucleotide sequence ID" value="XM_002291645.1"/>
</dbReference>
<feature type="chain" id="PRO_5010108740" description="Glycolipid transfer protein domain-containing protein" evidence="2">
    <location>
        <begin position="28"/>
        <end position="352"/>
    </location>
</feature>
<reference evidence="5 6" key="3">
    <citation type="submission" date="2008-09" db="EMBL/GenBank/DDBJ databases">
        <authorList>
            <consortium name="Diatom Consortium"/>
            <person name="Grigoriev I."/>
            <person name="Grimwood J."/>
            <person name="Kuo A."/>
            <person name="Otillar R.P."/>
            <person name="Salamov A."/>
            <person name="Detter J.C."/>
            <person name="Schmutz J."/>
            <person name="Lindquist E."/>
            <person name="Shapiro H."/>
            <person name="Lucas S."/>
            <person name="Glavina del Rio T."/>
            <person name="Bruce D."/>
            <person name="Pitluck S."/>
            <person name="Rokhsar D."/>
            <person name="Armbrust V."/>
        </authorList>
    </citation>
    <scope>GENOME REANNOTATION</scope>
    <source>
        <strain evidence="5">CCMP1335</strain>
    </source>
</reference>
<dbReference type="RefSeq" id="XP_002297298.1">
    <property type="nucleotide sequence ID" value="XM_002297262.1"/>
</dbReference>
<dbReference type="eggNOG" id="KOG3221">
    <property type="taxonomic scope" value="Eukaryota"/>
</dbReference>
<feature type="signal peptide" evidence="2">
    <location>
        <begin position="1"/>
        <end position="27"/>
    </location>
</feature>
<protein>
    <recommendedName>
        <fullName evidence="3">Glycolipid transfer protein domain-containing protein</fullName>
    </recommendedName>
</protein>
<dbReference type="PANTHER" id="PTHR10219">
    <property type="entry name" value="GLYCOLIPID TRANSFER PROTEIN-RELATED"/>
    <property type="match status" value="1"/>
</dbReference>
<dbReference type="STRING" id="35128.B8C6A3"/>
<evidence type="ECO:0000256" key="2">
    <source>
        <dbReference type="SAM" id="SignalP"/>
    </source>
</evidence>
<dbReference type="AlphaFoldDB" id="B8C6A3"/>
<dbReference type="EMBL" id="CM000644">
    <property type="protein sequence ID" value="EED90532.1"/>
    <property type="molecule type" value="Genomic_DNA"/>
</dbReference>
<dbReference type="Pfam" id="PF08718">
    <property type="entry name" value="GLTP"/>
    <property type="match status" value="1"/>
</dbReference>
<dbReference type="EMBL" id="DS999428">
    <property type="protein sequence ID" value="EED86400.1"/>
    <property type="molecule type" value="Genomic_DNA"/>
</dbReference>
<dbReference type="GO" id="GO:0120009">
    <property type="term" value="P:intermembrane lipid transfer"/>
    <property type="evidence" value="ECO:0000318"/>
    <property type="project" value="GO_Central"/>
</dbReference>
<evidence type="ECO:0000313" key="5">
    <source>
        <dbReference type="EMBL" id="EED90532.1"/>
    </source>
</evidence>
<dbReference type="InterPro" id="IPR036497">
    <property type="entry name" value="GLTP_sf"/>
</dbReference>
<evidence type="ECO:0000259" key="3">
    <source>
        <dbReference type="Pfam" id="PF08718"/>
    </source>
</evidence>